<sequence>MSDKNLISISVTDGIDIRKVAYVNIGENIIVAGTFSQTGEVDVHATYHNDGHCHLKRKQAGKKLNEVDLFDGCPMSVFKGKINLFNRLFPRDISKLPKSISIPAKSSDEIKLEFRRDNSPHLMSIFLIESGRKDLLPDINKEEYVLYDKSPPWILVTFFIPSNDKWKSIMRNLKQSQHVGYDIYCEDIISHEDPMKVQLWIPPEFNKQKDSVKLSWNVSWAV</sequence>
<name>A0A7G9Z5S4_9EURY</name>
<dbReference type="AlphaFoldDB" id="A0A7G9Z5S4"/>
<reference evidence="1" key="1">
    <citation type="submission" date="2020-06" db="EMBL/GenBank/DDBJ databases">
        <title>Unique genomic features of the anaerobic methanotrophic archaea.</title>
        <authorList>
            <person name="Chadwick G.L."/>
            <person name="Skennerton C.T."/>
            <person name="Laso-Perez R."/>
            <person name="Leu A.O."/>
            <person name="Speth D.R."/>
            <person name="Yu H."/>
            <person name="Morgan-Lang C."/>
            <person name="Hatzenpichler R."/>
            <person name="Goudeau D."/>
            <person name="Malmstrom R."/>
            <person name="Brazelton W.J."/>
            <person name="Woyke T."/>
            <person name="Hallam S.J."/>
            <person name="Tyson G.W."/>
            <person name="Wegener G."/>
            <person name="Boetius A."/>
            <person name="Orphan V."/>
        </authorList>
    </citation>
    <scope>NUCLEOTIDE SEQUENCE</scope>
</reference>
<accession>A0A7G9Z5S4</accession>
<dbReference type="EMBL" id="MT631623">
    <property type="protein sequence ID" value="QNO55608.1"/>
    <property type="molecule type" value="Genomic_DNA"/>
</dbReference>
<proteinExistence type="predicted"/>
<protein>
    <submittedName>
        <fullName evidence="1">Uncharacterized protein</fullName>
    </submittedName>
</protein>
<evidence type="ECO:0000313" key="1">
    <source>
        <dbReference type="EMBL" id="QNO55608.1"/>
    </source>
</evidence>
<gene>
    <name evidence="1" type="ORF">JLLEDACL_00007</name>
</gene>
<organism evidence="1">
    <name type="scientific">Candidatus Methanophaga sp. ANME-1 ERB7</name>
    <dbReference type="NCBI Taxonomy" id="2759913"/>
    <lineage>
        <taxon>Archaea</taxon>
        <taxon>Methanobacteriati</taxon>
        <taxon>Methanobacteriota</taxon>
        <taxon>Stenosarchaea group</taxon>
        <taxon>Methanomicrobia</taxon>
        <taxon>Candidatus Methanophagales</taxon>
        <taxon>Candidatus Methanophagaceae</taxon>
        <taxon>Candidatus Methanophaga</taxon>
    </lineage>
</organism>